<feature type="transmembrane region" description="Helical" evidence="8">
    <location>
        <begin position="226"/>
        <end position="248"/>
    </location>
</feature>
<dbReference type="CDD" id="cd06261">
    <property type="entry name" value="TM_PBP2"/>
    <property type="match status" value="1"/>
</dbReference>
<gene>
    <name evidence="10" type="ORF">BBB56_18095</name>
</gene>
<keyword evidence="2 8" id="KW-0813">Transport</keyword>
<evidence type="ECO:0000313" key="10">
    <source>
        <dbReference type="EMBL" id="RPD96852.1"/>
    </source>
</evidence>
<dbReference type="InterPro" id="IPR000515">
    <property type="entry name" value="MetI-like"/>
</dbReference>
<evidence type="ECO:0000259" key="9">
    <source>
        <dbReference type="PROSITE" id="PS50928"/>
    </source>
</evidence>
<keyword evidence="4" id="KW-0997">Cell inner membrane</keyword>
<feature type="transmembrane region" description="Helical" evidence="8">
    <location>
        <begin position="7"/>
        <end position="29"/>
    </location>
</feature>
<dbReference type="GO" id="GO:0005886">
    <property type="term" value="C:plasma membrane"/>
    <property type="evidence" value="ECO:0007669"/>
    <property type="project" value="UniProtKB-SubCell"/>
</dbReference>
<comment type="similarity">
    <text evidence="8">Belongs to the binding-protein-dependent transport system permease family.</text>
</comment>
<feature type="transmembrane region" description="Helical" evidence="8">
    <location>
        <begin position="49"/>
        <end position="71"/>
    </location>
</feature>
<dbReference type="Pfam" id="PF00528">
    <property type="entry name" value="BPD_transp_1"/>
    <property type="match status" value="1"/>
</dbReference>
<dbReference type="PANTHER" id="PTHR30183">
    <property type="entry name" value="MOLYBDENUM TRANSPORT SYSTEM PERMEASE PROTEIN MODB"/>
    <property type="match status" value="1"/>
</dbReference>
<evidence type="ECO:0000256" key="5">
    <source>
        <dbReference type="ARBA" id="ARBA00022692"/>
    </source>
</evidence>
<evidence type="ECO:0000256" key="1">
    <source>
        <dbReference type="ARBA" id="ARBA00004429"/>
    </source>
</evidence>
<evidence type="ECO:0000313" key="11">
    <source>
        <dbReference type="Proteomes" id="UP000281332"/>
    </source>
</evidence>
<comment type="caution">
    <text evidence="10">The sequence shown here is derived from an EMBL/GenBank/DDBJ whole genome shotgun (WGS) entry which is preliminary data.</text>
</comment>
<protein>
    <submittedName>
        <fullName evidence="10">ABC transporter permease subunit</fullName>
    </submittedName>
</protein>
<dbReference type="GO" id="GO:0055085">
    <property type="term" value="P:transmembrane transport"/>
    <property type="evidence" value="ECO:0007669"/>
    <property type="project" value="InterPro"/>
</dbReference>
<dbReference type="InterPro" id="IPR035906">
    <property type="entry name" value="MetI-like_sf"/>
</dbReference>
<dbReference type="SUPFAM" id="SSF161098">
    <property type="entry name" value="MetI-like"/>
    <property type="match status" value="1"/>
</dbReference>
<dbReference type="Proteomes" id="UP000281332">
    <property type="component" value="Unassembled WGS sequence"/>
</dbReference>
<evidence type="ECO:0000256" key="7">
    <source>
        <dbReference type="ARBA" id="ARBA00023136"/>
    </source>
</evidence>
<evidence type="ECO:0000256" key="8">
    <source>
        <dbReference type="RuleBase" id="RU363032"/>
    </source>
</evidence>
<organism evidence="10 11">
    <name type="scientific">Candidatus Pantoea deserta</name>
    <dbReference type="NCBI Taxonomy" id="1869313"/>
    <lineage>
        <taxon>Bacteria</taxon>
        <taxon>Pseudomonadati</taxon>
        <taxon>Pseudomonadota</taxon>
        <taxon>Gammaproteobacteria</taxon>
        <taxon>Enterobacterales</taxon>
        <taxon>Erwiniaceae</taxon>
        <taxon>Pantoea</taxon>
    </lineage>
</organism>
<dbReference type="EMBL" id="RMVG01000016">
    <property type="protein sequence ID" value="RPD96852.1"/>
    <property type="molecule type" value="Genomic_DNA"/>
</dbReference>
<evidence type="ECO:0000256" key="3">
    <source>
        <dbReference type="ARBA" id="ARBA00022475"/>
    </source>
</evidence>
<reference evidence="10 11" key="1">
    <citation type="submission" date="2018-11" db="EMBL/GenBank/DDBJ databases">
        <title>Whole genome sequencing of Pantoea sp. RIT388.</title>
        <authorList>
            <person name="Gan H.M."/>
            <person name="Hudson A.O."/>
        </authorList>
    </citation>
    <scope>NUCLEOTIDE SEQUENCE [LARGE SCALE GENOMIC DNA]</scope>
    <source>
        <strain evidence="10 11">RIT388</strain>
    </source>
</reference>
<keyword evidence="7 8" id="KW-0472">Membrane</keyword>
<feature type="transmembrane region" description="Helical" evidence="8">
    <location>
        <begin position="177"/>
        <end position="206"/>
    </location>
</feature>
<evidence type="ECO:0000256" key="2">
    <source>
        <dbReference type="ARBA" id="ARBA00022448"/>
    </source>
</evidence>
<accession>A0A3N4NKB9</accession>
<dbReference type="PANTHER" id="PTHR30183:SF2">
    <property type="entry name" value="IRON UTILIZATION PROTEIN"/>
    <property type="match status" value="1"/>
</dbReference>
<feature type="domain" description="ABC transmembrane type-1" evidence="9">
    <location>
        <begin position="45"/>
        <end position="242"/>
    </location>
</feature>
<dbReference type="Gene3D" id="1.10.3720.10">
    <property type="entry name" value="MetI-like"/>
    <property type="match status" value="1"/>
</dbReference>
<keyword evidence="5 8" id="KW-0812">Transmembrane</keyword>
<evidence type="ECO:0000256" key="6">
    <source>
        <dbReference type="ARBA" id="ARBA00022989"/>
    </source>
</evidence>
<evidence type="ECO:0000256" key="4">
    <source>
        <dbReference type="ARBA" id="ARBA00022519"/>
    </source>
</evidence>
<keyword evidence="6 8" id="KW-1133">Transmembrane helix</keyword>
<dbReference type="AlphaFoldDB" id="A0A3N4NKB9"/>
<name>A0A3N4NKB9_9GAMM</name>
<proteinExistence type="inferred from homology"/>
<dbReference type="PROSITE" id="PS50928">
    <property type="entry name" value="ABC_TM1"/>
    <property type="match status" value="1"/>
</dbReference>
<dbReference type="OrthoDB" id="9790211at2"/>
<keyword evidence="3" id="KW-1003">Cell membrane</keyword>
<comment type="subcellular location">
    <subcellularLocation>
        <location evidence="1">Cell inner membrane</location>
        <topology evidence="1">Multi-pass membrane protein</topology>
    </subcellularLocation>
    <subcellularLocation>
        <location evidence="8">Cell membrane</location>
        <topology evidence="8">Multi-pass membrane protein</topology>
    </subcellularLocation>
</comment>
<keyword evidence="11" id="KW-1185">Reference proteome</keyword>
<feature type="transmembrane region" description="Helical" evidence="8">
    <location>
        <begin position="83"/>
        <end position="104"/>
    </location>
</feature>
<sequence length="265" mass="28774">MKDARSSALWLSLPALFMLAVPFLTLVGLTRWHHFHLAWGDGDAIATSTGLGLISLLFIVISGLPVAWWLSQARGKARLIVELVVLIPLLTPPLAMGILLVSAYGPYGPAGSLLARFGIELVNNPAAFVLAQWYGALPYFITAARSAFNSVPVAILEAGRTLGASPWQRFRRLSLPLAAPGLASAVALAWVRAIGEFGIVMIFAYFPQGIPVKLYNNLQNDGVDAVYILLWLLLLFTLPLPLACFALVRRYARDKQPSRSRSGVI</sequence>